<comment type="similarity">
    <text evidence="6">Belongs to the ABC-4 integral membrane protein family.</text>
</comment>
<dbReference type="Pfam" id="PF12704">
    <property type="entry name" value="MacB_PCD"/>
    <property type="match status" value="1"/>
</dbReference>
<evidence type="ECO:0000256" key="1">
    <source>
        <dbReference type="ARBA" id="ARBA00004651"/>
    </source>
</evidence>
<evidence type="ECO:0000256" key="2">
    <source>
        <dbReference type="ARBA" id="ARBA00022475"/>
    </source>
</evidence>
<feature type="domain" description="MacB-like periplasmic core" evidence="9">
    <location>
        <begin position="19"/>
        <end position="215"/>
    </location>
</feature>
<name>A0AAU7VKP5_9FIRM</name>
<reference evidence="10" key="1">
    <citation type="journal article" date="2013" name="Extremophiles">
        <title>Proteinivorax tanatarense gen. nov., sp. nov., an anaerobic, haloalkaliphilic, proteolytic bacterium isolated from a decaying algal bloom, and proposal of Proteinivoraceae fam. nov.</title>
        <authorList>
            <person name="Kevbrin V."/>
            <person name="Boltyanskaya Y."/>
            <person name="Zhilina T."/>
            <person name="Kolganova T."/>
            <person name="Lavrentjeva E."/>
            <person name="Kuznetsov B."/>
        </authorList>
    </citation>
    <scope>NUCLEOTIDE SEQUENCE</scope>
    <source>
        <strain evidence="10">Z-910T</strain>
    </source>
</reference>
<feature type="transmembrane region" description="Helical" evidence="7">
    <location>
        <begin position="20"/>
        <end position="43"/>
    </location>
</feature>
<dbReference type="RefSeq" id="WP_350343354.1">
    <property type="nucleotide sequence ID" value="NZ_CP158367.1"/>
</dbReference>
<keyword evidence="2" id="KW-1003">Cell membrane</keyword>
<sequence length="827" mass="92490">MKSVTSLALRYLWYKKRKTVLTVLGIIISVSMLTSIGTISVTFREDQIDRYKKTNGAHHAKFSNVETGKYAAIESNPKVDKVAKKITVGKGSLEGTGINFYSISDDFFYLTNYSLRQGRMPIEDDEIALEGWFVRQLDISVGDKVKLSISDKDDYLVEAKEFKLVGVVDRYYFSQSIASAILSYDYAQSVNQYTNADIFITVKERLTVRNVVEEVGTEVGLPQYNRSLLMMMGEAVDRSSLGNIVVMASIVAFLGLIVCACTIAVIYNSFNISVMERVKQFGILRSIGCTPKQIRRIVFVEAGVQSAIGIPLGMVAGLAAMHLVFYILSLGEYSNFTNVNVVISPLVFTITFLVSVSTVFLSALAPANNAAKKQPTEAIFYRPPKPKKEFKPKKGYLLKIFSTAEIFLAYKNLQRNKKRSVLTALSLSISVILFIVFYVFSSYIIILQNEMVVGEHDITITTPGGGYFTEKDLNEIKSLKGVDEVYAIKAKTTRGVYLPENLTRKFRESKKENDIVTVSARLMGYDEEQLSLAEQHLVAGEIDPSKIRQEKGVLVVPNKIINDQGRQWNEIQALDLEVGEEVLVDLHPSQNRGEKDNNQIKPAIDSKFKVMGILEAVPIGPPIGRNEVYYVTHKDLVKSHCQGYNEIYINGIDNLDQSTHHDLNRELNEISSKIQGAFVADHLMSAKISKQSILEVSIFMYGFIALVSTIGALNIINSISTSLLTRVREFAELRAVGMGPKKLRKMIRYEASLSGLIGVFYGCIAGNLLGYCLYRLMSRLEPLEWYFPWRANVIVILAVLVISLLASRATIEKVKNMDIIESLRQEG</sequence>
<feature type="transmembrane region" description="Helical" evidence="7">
    <location>
        <begin position="341"/>
        <end position="365"/>
    </location>
</feature>
<dbReference type="GO" id="GO:0005886">
    <property type="term" value="C:plasma membrane"/>
    <property type="evidence" value="ECO:0007669"/>
    <property type="project" value="UniProtKB-SubCell"/>
</dbReference>
<evidence type="ECO:0000259" key="8">
    <source>
        <dbReference type="Pfam" id="PF02687"/>
    </source>
</evidence>
<feature type="transmembrane region" description="Helical" evidence="7">
    <location>
        <begin position="425"/>
        <end position="446"/>
    </location>
</feature>
<dbReference type="InterPro" id="IPR050250">
    <property type="entry name" value="Macrolide_Exporter_MacB"/>
</dbReference>
<evidence type="ECO:0000259" key="9">
    <source>
        <dbReference type="Pfam" id="PF12704"/>
    </source>
</evidence>
<evidence type="ECO:0000256" key="6">
    <source>
        <dbReference type="ARBA" id="ARBA00038076"/>
    </source>
</evidence>
<keyword evidence="5 7" id="KW-0472">Membrane</keyword>
<feature type="transmembrane region" description="Helical" evidence="7">
    <location>
        <begin position="308"/>
        <end position="329"/>
    </location>
</feature>
<feature type="transmembrane region" description="Helical" evidence="7">
    <location>
        <begin position="789"/>
        <end position="807"/>
    </location>
</feature>
<keyword evidence="3 7" id="KW-0812">Transmembrane</keyword>
<evidence type="ECO:0000256" key="3">
    <source>
        <dbReference type="ARBA" id="ARBA00022692"/>
    </source>
</evidence>
<proteinExistence type="inferred from homology"/>
<evidence type="ECO:0000313" key="10">
    <source>
        <dbReference type="EMBL" id="XBX74602.1"/>
    </source>
</evidence>
<keyword evidence="4 7" id="KW-1133">Transmembrane helix</keyword>
<comment type="subcellular location">
    <subcellularLocation>
        <location evidence="1">Cell membrane</location>
        <topology evidence="1">Multi-pass membrane protein</topology>
    </subcellularLocation>
</comment>
<dbReference type="InterPro" id="IPR003838">
    <property type="entry name" value="ABC3_permease_C"/>
</dbReference>
<evidence type="ECO:0000256" key="7">
    <source>
        <dbReference type="SAM" id="Phobius"/>
    </source>
</evidence>
<feature type="transmembrane region" description="Helical" evidence="7">
    <location>
        <begin position="698"/>
        <end position="716"/>
    </location>
</feature>
<dbReference type="GO" id="GO:0022857">
    <property type="term" value="F:transmembrane transporter activity"/>
    <property type="evidence" value="ECO:0007669"/>
    <property type="project" value="TreeGrafter"/>
</dbReference>
<feature type="transmembrane region" description="Helical" evidence="7">
    <location>
        <begin position="241"/>
        <end position="267"/>
    </location>
</feature>
<evidence type="ECO:0000256" key="4">
    <source>
        <dbReference type="ARBA" id="ARBA00022989"/>
    </source>
</evidence>
<accession>A0AAU7VKP5</accession>
<organism evidence="10">
    <name type="scientific">Proteinivorax tanatarense</name>
    <dbReference type="NCBI Taxonomy" id="1260629"/>
    <lineage>
        <taxon>Bacteria</taxon>
        <taxon>Bacillati</taxon>
        <taxon>Bacillota</taxon>
        <taxon>Clostridia</taxon>
        <taxon>Eubacteriales</taxon>
        <taxon>Proteinivoracaceae</taxon>
        <taxon>Proteinivorax</taxon>
    </lineage>
</organism>
<dbReference type="EMBL" id="CP158367">
    <property type="protein sequence ID" value="XBX74602.1"/>
    <property type="molecule type" value="Genomic_DNA"/>
</dbReference>
<dbReference type="PANTHER" id="PTHR30572:SF4">
    <property type="entry name" value="ABC TRANSPORTER PERMEASE YTRF"/>
    <property type="match status" value="1"/>
</dbReference>
<evidence type="ECO:0000256" key="5">
    <source>
        <dbReference type="ARBA" id="ARBA00023136"/>
    </source>
</evidence>
<feature type="domain" description="ABC3 transporter permease C-terminal" evidence="8">
    <location>
        <begin position="703"/>
        <end position="818"/>
    </location>
</feature>
<feature type="transmembrane region" description="Helical" evidence="7">
    <location>
        <begin position="751"/>
        <end position="777"/>
    </location>
</feature>
<protein>
    <submittedName>
        <fullName evidence="10">FtsX-like permease family protein</fullName>
    </submittedName>
</protein>
<reference evidence="10" key="2">
    <citation type="submission" date="2024-06" db="EMBL/GenBank/DDBJ databases">
        <authorList>
            <person name="Petrova K.O."/>
            <person name="Toshchakov S.V."/>
            <person name="Boltjanskaja Y.V."/>
            <person name="Kevbrin V."/>
        </authorList>
    </citation>
    <scope>NUCLEOTIDE SEQUENCE</scope>
    <source>
        <strain evidence="10">Z-910T</strain>
    </source>
</reference>
<dbReference type="AlphaFoldDB" id="A0AAU7VKP5"/>
<dbReference type="Pfam" id="PF02687">
    <property type="entry name" value="FtsX"/>
    <property type="match status" value="2"/>
</dbReference>
<dbReference type="PANTHER" id="PTHR30572">
    <property type="entry name" value="MEMBRANE COMPONENT OF TRANSPORTER-RELATED"/>
    <property type="match status" value="1"/>
</dbReference>
<gene>
    <name evidence="10" type="ORF">PRVXT_002651</name>
</gene>
<dbReference type="InterPro" id="IPR025857">
    <property type="entry name" value="MacB_PCD"/>
</dbReference>
<feature type="domain" description="ABC3 transporter permease C-terminal" evidence="8">
    <location>
        <begin position="253"/>
        <end position="375"/>
    </location>
</feature>